<dbReference type="Pfam" id="PF13193">
    <property type="entry name" value="AMP-binding_C"/>
    <property type="match status" value="1"/>
</dbReference>
<evidence type="ECO:0000256" key="4">
    <source>
        <dbReference type="ARBA" id="ARBA00036813"/>
    </source>
</evidence>
<dbReference type="InterPro" id="IPR000873">
    <property type="entry name" value="AMP-dep_synth/lig_dom"/>
</dbReference>
<evidence type="ECO:0000256" key="7">
    <source>
        <dbReference type="ARBA" id="ARBA00080667"/>
    </source>
</evidence>
<dbReference type="Gene3D" id="3.30.300.30">
    <property type="match status" value="1"/>
</dbReference>
<keyword evidence="12" id="KW-1185">Reference proteome</keyword>
<evidence type="ECO:0000313" key="11">
    <source>
        <dbReference type="EMBL" id="TVS90985.1"/>
    </source>
</evidence>
<dbReference type="Proteomes" id="UP000320513">
    <property type="component" value="Unassembled WGS sequence"/>
</dbReference>
<dbReference type="GO" id="GO:0031956">
    <property type="term" value="F:medium-chain fatty acid-CoA ligase activity"/>
    <property type="evidence" value="ECO:0007669"/>
    <property type="project" value="TreeGrafter"/>
</dbReference>
<feature type="domain" description="AMP-dependent synthetase/ligase" evidence="9">
    <location>
        <begin position="49"/>
        <end position="410"/>
    </location>
</feature>
<dbReference type="EMBL" id="VMQU01000020">
    <property type="protein sequence ID" value="TVS90985.1"/>
    <property type="molecule type" value="Genomic_DNA"/>
</dbReference>
<comment type="catalytic activity">
    <reaction evidence="4">
        <text>a long-chain fatty acid + ATP + CoA = a long-chain fatty acyl-CoA + AMP + diphosphate</text>
        <dbReference type="Rhea" id="RHEA:15421"/>
        <dbReference type="ChEBI" id="CHEBI:30616"/>
        <dbReference type="ChEBI" id="CHEBI:33019"/>
        <dbReference type="ChEBI" id="CHEBI:57287"/>
        <dbReference type="ChEBI" id="CHEBI:57560"/>
        <dbReference type="ChEBI" id="CHEBI:83139"/>
        <dbReference type="ChEBI" id="CHEBI:456215"/>
        <dbReference type="EC" id="6.2.1.3"/>
    </reaction>
</comment>
<protein>
    <recommendedName>
        <fullName evidence="5">Long-chain-fatty-acid--CoA ligase FadD13</fullName>
        <ecNumber evidence="3">6.2.1.3</ecNumber>
    </recommendedName>
    <alternativeName>
        <fullName evidence="6">Fatty acyl-CoA ligase</fullName>
    </alternativeName>
    <alternativeName>
        <fullName evidence="8">Fatty acyl-CoA synthetase</fullName>
    </alternativeName>
    <alternativeName>
        <fullName evidence="7">Very-long-chain fatty-acyl-CoA synthetase</fullName>
    </alternativeName>
</protein>
<organism evidence="11 12">
    <name type="scientific">Mycobacterium helveticum</name>
    <dbReference type="NCBI Taxonomy" id="2592811"/>
    <lineage>
        <taxon>Bacteria</taxon>
        <taxon>Bacillati</taxon>
        <taxon>Actinomycetota</taxon>
        <taxon>Actinomycetes</taxon>
        <taxon>Mycobacteriales</taxon>
        <taxon>Mycobacteriaceae</taxon>
        <taxon>Mycobacterium</taxon>
    </lineage>
</organism>
<dbReference type="NCBIfam" id="NF009921">
    <property type="entry name" value="PRK13382.1"/>
    <property type="match status" value="1"/>
</dbReference>
<keyword evidence="2 11" id="KW-0436">Ligase</keyword>
<evidence type="ECO:0000259" key="9">
    <source>
        <dbReference type="Pfam" id="PF00501"/>
    </source>
</evidence>
<dbReference type="OrthoDB" id="56621at2"/>
<name>A0A557XXV1_9MYCO</name>
<dbReference type="PROSITE" id="PS00455">
    <property type="entry name" value="AMP_BINDING"/>
    <property type="match status" value="1"/>
</dbReference>
<dbReference type="FunFam" id="3.30.300.30:FF:000008">
    <property type="entry name" value="2,3-dihydroxybenzoate-AMP ligase"/>
    <property type="match status" value="1"/>
</dbReference>
<dbReference type="PANTHER" id="PTHR43201:SF5">
    <property type="entry name" value="MEDIUM-CHAIN ACYL-COA LIGASE ACSF2, MITOCHONDRIAL"/>
    <property type="match status" value="1"/>
</dbReference>
<dbReference type="InterPro" id="IPR020845">
    <property type="entry name" value="AMP-binding_CS"/>
</dbReference>
<accession>A0A557XXV1</accession>
<dbReference type="SUPFAM" id="SSF56801">
    <property type="entry name" value="Acetyl-CoA synthetase-like"/>
    <property type="match status" value="1"/>
</dbReference>
<proteinExistence type="inferred from homology"/>
<gene>
    <name evidence="11" type="ORF">FPZ47_07005</name>
</gene>
<evidence type="ECO:0000256" key="1">
    <source>
        <dbReference type="ARBA" id="ARBA00006432"/>
    </source>
</evidence>
<evidence type="ECO:0000313" key="12">
    <source>
        <dbReference type="Proteomes" id="UP000320513"/>
    </source>
</evidence>
<evidence type="ECO:0000256" key="5">
    <source>
        <dbReference type="ARBA" id="ARBA00069710"/>
    </source>
</evidence>
<dbReference type="InterPro" id="IPR025110">
    <property type="entry name" value="AMP-bd_C"/>
</dbReference>
<dbReference type="PANTHER" id="PTHR43201">
    <property type="entry name" value="ACYL-COA SYNTHETASE"/>
    <property type="match status" value="1"/>
</dbReference>
<feature type="domain" description="AMP-binding enzyme C-terminal" evidence="10">
    <location>
        <begin position="458"/>
        <end position="533"/>
    </location>
</feature>
<evidence type="ECO:0000256" key="3">
    <source>
        <dbReference type="ARBA" id="ARBA00026121"/>
    </source>
</evidence>
<dbReference type="Pfam" id="PF00501">
    <property type="entry name" value="AMP-binding"/>
    <property type="match status" value="1"/>
</dbReference>
<comment type="similarity">
    <text evidence="1">Belongs to the ATP-dependent AMP-binding enzyme family.</text>
</comment>
<dbReference type="InterPro" id="IPR042099">
    <property type="entry name" value="ANL_N_sf"/>
</dbReference>
<dbReference type="AlphaFoldDB" id="A0A557XXV1"/>
<evidence type="ECO:0000259" key="10">
    <source>
        <dbReference type="Pfam" id="PF13193"/>
    </source>
</evidence>
<evidence type="ECO:0000256" key="6">
    <source>
        <dbReference type="ARBA" id="ARBA00076959"/>
    </source>
</evidence>
<comment type="caution">
    <text evidence="11">The sequence shown here is derived from an EMBL/GenBank/DDBJ whole genome shotgun (WGS) entry which is preliminary data.</text>
</comment>
<dbReference type="InterPro" id="IPR045851">
    <property type="entry name" value="AMP-bd_C_sf"/>
</dbReference>
<reference evidence="11 12" key="1">
    <citation type="submission" date="2019-07" db="EMBL/GenBank/DDBJ databases">
        <title>New Mycobacterium species.</title>
        <authorList>
            <person name="Tortoli E."/>
            <person name="Ghielmetti G."/>
            <person name="Friedel U."/>
            <person name="Trovato A."/>
        </authorList>
    </citation>
    <scope>NUCLEOTIDE SEQUENCE [LARGE SCALE GENOMIC DNA]</scope>
    <source>
        <strain evidence="11 12">16-83</strain>
    </source>
</reference>
<dbReference type="CDD" id="cd04433">
    <property type="entry name" value="AFD_class_I"/>
    <property type="match status" value="1"/>
</dbReference>
<dbReference type="EC" id="6.2.1.3" evidence="3"/>
<evidence type="ECO:0000256" key="8">
    <source>
        <dbReference type="ARBA" id="ARBA00083882"/>
    </source>
</evidence>
<sequence>MDSRIGQALGLLGTLRRAGLIAPLRPDRYLKIAAAMRREGMGMTVGFAGAAQRCPERPGLIDEIGTLTWRQLDERIDAFAAALHGLPSGAAPTGKAGVVGVMCRNHRGFVEAVVAANRIGSDVVLLNTSFAGPALTEVVNREGVDTVVYDEEFAATVDRALADIPAATRIVAWTDGPRDEPTVEGLIAAHTGRQPQRSGRKGRMILLTSGTTGSPKGANQSGGNAGIGTLKTILDRTPWRTEEPVVIVAPMFHAWGFSQLVFAATMACTVITRRKFDPETTLNLIDRHNATGLIVVPVMFDRIMELPDEVRKRYSGESLRFAAASGSRMRPDVVIAFMDQLGDVIYNNYNATEAGMIATATPQDLRAAPDTAGRPAGGTEIRILDSEFHELPPGEVGTISVRNDTQFEGYTEGSAKDFHAGFMSSGDVGYLDAAGRLFVVGRDDEMIVSGGENVYPVEVEKTLAAHPGVAEAAVIGVDDEQYGQRLATFVVLQPGRPATADDLKQHVRENLANYKVPRGIAIVDELPRGSTGKILRNELRAKGRGS</sequence>
<dbReference type="Gene3D" id="3.40.50.12780">
    <property type="entry name" value="N-terminal domain of ligase-like"/>
    <property type="match status" value="1"/>
</dbReference>
<dbReference type="RefSeq" id="WP_144950071.1">
    <property type="nucleotide sequence ID" value="NZ_VMQU01000020.1"/>
</dbReference>
<dbReference type="GO" id="GO:0004467">
    <property type="term" value="F:long-chain fatty acid-CoA ligase activity"/>
    <property type="evidence" value="ECO:0007669"/>
    <property type="project" value="UniProtKB-EC"/>
</dbReference>
<evidence type="ECO:0000256" key="2">
    <source>
        <dbReference type="ARBA" id="ARBA00022598"/>
    </source>
</evidence>